<keyword evidence="2" id="KW-1185">Reference proteome</keyword>
<dbReference type="RefSeq" id="WP_343789924.1">
    <property type="nucleotide sequence ID" value="NZ_BAAAFH010000022.1"/>
</dbReference>
<evidence type="ECO:0000313" key="1">
    <source>
        <dbReference type="EMBL" id="GAA0876649.1"/>
    </source>
</evidence>
<evidence type="ECO:0008006" key="3">
    <source>
        <dbReference type="Google" id="ProtNLM"/>
    </source>
</evidence>
<evidence type="ECO:0000313" key="2">
    <source>
        <dbReference type="Proteomes" id="UP001501126"/>
    </source>
</evidence>
<dbReference type="Proteomes" id="UP001501126">
    <property type="component" value="Unassembled WGS sequence"/>
</dbReference>
<accession>A0ABN1MTV6</accession>
<dbReference type="EMBL" id="BAAAFH010000022">
    <property type="protein sequence ID" value="GAA0876649.1"/>
    <property type="molecule type" value="Genomic_DNA"/>
</dbReference>
<dbReference type="PROSITE" id="PS51257">
    <property type="entry name" value="PROKAR_LIPOPROTEIN"/>
    <property type="match status" value="1"/>
</dbReference>
<reference evidence="1 2" key="1">
    <citation type="journal article" date="2019" name="Int. J. Syst. Evol. Microbiol.">
        <title>The Global Catalogue of Microorganisms (GCM) 10K type strain sequencing project: providing services to taxonomists for standard genome sequencing and annotation.</title>
        <authorList>
            <consortium name="The Broad Institute Genomics Platform"/>
            <consortium name="The Broad Institute Genome Sequencing Center for Infectious Disease"/>
            <person name="Wu L."/>
            <person name="Ma J."/>
        </authorList>
    </citation>
    <scope>NUCLEOTIDE SEQUENCE [LARGE SCALE GENOMIC DNA]</scope>
    <source>
        <strain evidence="1 2">JCM 16083</strain>
    </source>
</reference>
<protein>
    <recommendedName>
        <fullName evidence="3">Lipoprotein</fullName>
    </recommendedName>
</protein>
<sequence length="74" mass="8021">MKLKSIFAIAAVTLISFSSCKKDYVCVCSAFGFSGEAEVIENSTKKDAESRCEEIEKDSKEAIASATCSIEKKD</sequence>
<gene>
    <name evidence="1" type="ORF">GCM10009118_30590</name>
</gene>
<name>A0ABN1MTV6_9FLAO</name>
<proteinExistence type="predicted"/>
<comment type="caution">
    <text evidence="1">The sequence shown here is derived from an EMBL/GenBank/DDBJ whole genome shotgun (WGS) entry which is preliminary data.</text>
</comment>
<organism evidence="1 2">
    <name type="scientific">Wandonia haliotis</name>
    <dbReference type="NCBI Taxonomy" id="574963"/>
    <lineage>
        <taxon>Bacteria</taxon>
        <taxon>Pseudomonadati</taxon>
        <taxon>Bacteroidota</taxon>
        <taxon>Flavobacteriia</taxon>
        <taxon>Flavobacteriales</taxon>
        <taxon>Crocinitomicaceae</taxon>
        <taxon>Wandonia</taxon>
    </lineage>
</organism>